<proteinExistence type="predicted"/>
<dbReference type="Proteomes" id="UP000054498">
    <property type="component" value="Unassembled WGS sequence"/>
</dbReference>
<protein>
    <submittedName>
        <fullName evidence="1">Uncharacterized protein</fullName>
    </submittedName>
</protein>
<dbReference type="EMBL" id="KK101493">
    <property type="protein sequence ID" value="KIZ00678.1"/>
    <property type="molecule type" value="Genomic_DNA"/>
</dbReference>
<name>A0A0D2JNG7_9CHLO</name>
<dbReference type="AlphaFoldDB" id="A0A0D2JNG7"/>
<dbReference type="GeneID" id="25740163"/>
<sequence>VITAPGPYQLRFMPLVLQHLQLAPGLLNLNLRHCEAGESNATTALISAAGGGSGASASAAAAGVLAPCQRCRLGSVSLDPNAAGGCNLCDDADHALW</sequence>
<keyword evidence="2" id="KW-1185">Reference proteome</keyword>
<dbReference type="RefSeq" id="XP_013899697.1">
    <property type="nucleotide sequence ID" value="XM_014044243.1"/>
</dbReference>
<organism evidence="1 2">
    <name type="scientific">Monoraphidium neglectum</name>
    <dbReference type="NCBI Taxonomy" id="145388"/>
    <lineage>
        <taxon>Eukaryota</taxon>
        <taxon>Viridiplantae</taxon>
        <taxon>Chlorophyta</taxon>
        <taxon>core chlorophytes</taxon>
        <taxon>Chlorophyceae</taxon>
        <taxon>CS clade</taxon>
        <taxon>Sphaeropleales</taxon>
        <taxon>Selenastraceae</taxon>
        <taxon>Monoraphidium</taxon>
    </lineage>
</organism>
<gene>
    <name evidence="1" type="ORF">MNEG_7287</name>
</gene>
<accession>A0A0D2JNG7</accession>
<reference evidence="1 2" key="1">
    <citation type="journal article" date="2013" name="BMC Genomics">
        <title>Reconstruction of the lipid metabolism for the microalga Monoraphidium neglectum from its genome sequence reveals characteristics suitable for biofuel production.</title>
        <authorList>
            <person name="Bogen C."/>
            <person name="Al-Dilaimi A."/>
            <person name="Albersmeier A."/>
            <person name="Wichmann J."/>
            <person name="Grundmann M."/>
            <person name="Rupp O."/>
            <person name="Lauersen K.J."/>
            <person name="Blifernez-Klassen O."/>
            <person name="Kalinowski J."/>
            <person name="Goesmann A."/>
            <person name="Mussgnug J.H."/>
            <person name="Kruse O."/>
        </authorList>
    </citation>
    <scope>NUCLEOTIDE SEQUENCE [LARGE SCALE GENOMIC DNA]</scope>
    <source>
        <strain evidence="1 2">SAG 48.87</strain>
    </source>
</reference>
<feature type="non-terminal residue" evidence="1">
    <location>
        <position position="1"/>
    </location>
</feature>
<evidence type="ECO:0000313" key="2">
    <source>
        <dbReference type="Proteomes" id="UP000054498"/>
    </source>
</evidence>
<evidence type="ECO:0000313" key="1">
    <source>
        <dbReference type="EMBL" id="KIZ00678.1"/>
    </source>
</evidence>
<dbReference type="KEGG" id="mng:MNEG_7287"/>
<dbReference type="OrthoDB" id="540692at2759"/>